<keyword evidence="5 6" id="KW-0663">Pyridoxal phosphate</keyword>
<feature type="binding site" evidence="6">
    <location>
        <begin position="180"/>
        <end position="182"/>
    </location>
    <ligand>
        <name>(6S)-5,6,7,8-tetrahydrofolate</name>
        <dbReference type="ChEBI" id="CHEBI:57453"/>
    </ligand>
</feature>
<dbReference type="NCBIfam" id="NF010094">
    <property type="entry name" value="PRK13580.1"/>
    <property type="match status" value="1"/>
</dbReference>
<dbReference type="SUPFAM" id="SSF53383">
    <property type="entry name" value="PLP-dependent transferases"/>
    <property type="match status" value="1"/>
</dbReference>
<comment type="cofactor">
    <cofactor evidence="1 6">
        <name>pyridoxal 5'-phosphate</name>
        <dbReference type="ChEBI" id="CHEBI:597326"/>
    </cofactor>
</comment>
<sequence>MSQSVLERYLANNPDAVKNPEMLAFVAQLETVSQVAPEIAASIVKELADQRSNIKLIASENFSSLSVQYAMGNLLTDKYAEGFPRHRFYAGCDNVDDIEEVACREAEALFGADHAYVQPHSGADANMVAFWSVLMWKIQSPYLEEIGKKNLYDLSKEEWDEIRKQLGNQRLLGLDYYSGGHLTHGYRYNVSAQMFDAYSYGVNRETGLLDYDEIEKMAMEIKPLILLAGYSAYPRKIDFARMREIADKVGAVLMVDMAHFAGLVAGKVFTGNYNPVEHAHIVTSTTHKTLRGPRGGLILCKQELAEYVDKGCPMVLGGPLPHVLAAKAVAFKEARKKDFETYAHKIVENSQALAEELKKRNITIATGGTDNHLMLIDVRPFGITGRQAEAAVRECGITLNRNALPYDPNGPWYTSGLRIGTPAVTSLGMGKNEMAEIADLFALILGNIKPTETDGKISKAKYTLDDNIKKQAKEKVQNLLDRFPLYPSLDLNFLKKEFK</sequence>
<accession>A0ABU9U8S0</accession>
<dbReference type="InterPro" id="IPR019798">
    <property type="entry name" value="Ser_HO-MeTrfase_PLP_BS"/>
</dbReference>
<dbReference type="Gene3D" id="3.90.1150.10">
    <property type="entry name" value="Aspartate Aminotransferase, domain 1"/>
    <property type="match status" value="1"/>
</dbReference>
<dbReference type="EC" id="2.1.2.1" evidence="6"/>
<gene>
    <name evidence="6" type="primary">glyA</name>
    <name evidence="8" type="ORF">WKV44_00730</name>
</gene>
<evidence type="ECO:0000256" key="4">
    <source>
        <dbReference type="ARBA" id="ARBA00022679"/>
    </source>
</evidence>
<evidence type="ECO:0000256" key="6">
    <source>
        <dbReference type="HAMAP-Rule" id="MF_00051"/>
    </source>
</evidence>
<keyword evidence="4 6" id="KW-0808">Transferase</keyword>
<dbReference type="PROSITE" id="PS00096">
    <property type="entry name" value="SHMT"/>
    <property type="match status" value="1"/>
</dbReference>
<dbReference type="RefSeq" id="WP_420068514.1">
    <property type="nucleotide sequence ID" value="NZ_JBCHKQ010000001.1"/>
</dbReference>
<comment type="similarity">
    <text evidence="2 6">Belongs to the SHMT family.</text>
</comment>
<dbReference type="InterPro" id="IPR039429">
    <property type="entry name" value="SHMT-like_dom"/>
</dbReference>
<evidence type="ECO:0000256" key="2">
    <source>
        <dbReference type="ARBA" id="ARBA00006376"/>
    </source>
</evidence>
<dbReference type="PANTHER" id="PTHR11680:SF35">
    <property type="entry name" value="SERINE HYDROXYMETHYLTRANSFERASE 1"/>
    <property type="match status" value="1"/>
</dbReference>
<feature type="modified residue" description="N6-(pyridoxal phosphate)lysine" evidence="6">
    <location>
        <position position="288"/>
    </location>
</feature>
<evidence type="ECO:0000256" key="3">
    <source>
        <dbReference type="ARBA" id="ARBA00022563"/>
    </source>
</evidence>
<organism evidence="8 9">
    <name type="scientific">Rarispira pelagica</name>
    <dbReference type="NCBI Taxonomy" id="3141764"/>
    <lineage>
        <taxon>Bacteria</taxon>
        <taxon>Pseudomonadati</taxon>
        <taxon>Spirochaetota</taxon>
        <taxon>Spirochaetia</taxon>
        <taxon>Winmispirales</taxon>
        <taxon>Winmispiraceae</taxon>
        <taxon>Rarispira</taxon>
    </lineage>
</organism>
<keyword evidence="3 6" id="KW-0554">One-carbon metabolism</keyword>
<comment type="pathway">
    <text evidence="6">Amino-acid biosynthesis; glycine biosynthesis; glycine from L-serine: step 1/1.</text>
</comment>
<comment type="subunit">
    <text evidence="6">Homodimer.</text>
</comment>
<comment type="catalytic activity">
    <reaction evidence="6">
        <text>(6R)-5,10-methylene-5,6,7,8-tetrahydrofolate + glycine + H2O = (6S)-5,6,7,8-tetrahydrofolate + L-serine</text>
        <dbReference type="Rhea" id="RHEA:15481"/>
        <dbReference type="ChEBI" id="CHEBI:15377"/>
        <dbReference type="ChEBI" id="CHEBI:15636"/>
        <dbReference type="ChEBI" id="CHEBI:33384"/>
        <dbReference type="ChEBI" id="CHEBI:57305"/>
        <dbReference type="ChEBI" id="CHEBI:57453"/>
        <dbReference type="EC" id="2.1.2.1"/>
    </reaction>
</comment>
<dbReference type="GO" id="GO:0004372">
    <property type="term" value="F:glycine hydroxymethyltransferase activity"/>
    <property type="evidence" value="ECO:0007669"/>
    <property type="project" value="UniProtKB-EC"/>
</dbReference>
<dbReference type="Pfam" id="PF00464">
    <property type="entry name" value="SHMT"/>
    <property type="match status" value="2"/>
</dbReference>
<comment type="pathway">
    <text evidence="6">One-carbon metabolism; tetrahydrofolate interconversion.</text>
</comment>
<dbReference type="PANTHER" id="PTHR11680">
    <property type="entry name" value="SERINE HYDROXYMETHYLTRANSFERASE"/>
    <property type="match status" value="1"/>
</dbReference>
<keyword evidence="6" id="KW-0963">Cytoplasm</keyword>
<dbReference type="InterPro" id="IPR049943">
    <property type="entry name" value="Ser_HO-MeTrfase-like"/>
</dbReference>
<dbReference type="NCBIfam" id="NF000586">
    <property type="entry name" value="PRK00011.1"/>
    <property type="match status" value="1"/>
</dbReference>
<evidence type="ECO:0000256" key="1">
    <source>
        <dbReference type="ARBA" id="ARBA00001933"/>
    </source>
</evidence>
<evidence type="ECO:0000313" key="9">
    <source>
        <dbReference type="Proteomes" id="UP001466331"/>
    </source>
</evidence>
<dbReference type="CDD" id="cd00378">
    <property type="entry name" value="SHMT"/>
    <property type="match status" value="1"/>
</dbReference>
<evidence type="ECO:0000259" key="7">
    <source>
        <dbReference type="Pfam" id="PF00464"/>
    </source>
</evidence>
<evidence type="ECO:0000313" key="8">
    <source>
        <dbReference type="EMBL" id="MEM5947061.1"/>
    </source>
</evidence>
<dbReference type="PIRSF" id="PIRSF000412">
    <property type="entry name" value="SHMT"/>
    <property type="match status" value="1"/>
</dbReference>
<dbReference type="InterPro" id="IPR015422">
    <property type="entry name" value="PyrdxlP-dep_Trfase_small"/>
</dbReference>
<dbReference type="Gene3D" id="3.40.640.10">
    <property type="entry name" value="Type I PLP-dependent aspartate aminotransferase-like (Major domain)"/>
    <property type="match status" value="1"/>
</dbReference>
<keyword evidence="9" id="KW-1185">Reference proteome</keyword>
<comment type="caution">
    <text evidence="6">Lacks conserved residue(s) required for the propagation of feature annotation.</text>
</comment>
<dbReference type="EMBL" id="JBCHKQ010000001">
    <property type="protein sequence ID" value="MEM5947061.1"/>
    <property type="molecule type" value="Genomic_DNA"/>
</dbReference>
<feature type="site" description="Plays an important role in substrate specificity" evidence="6">
    <location>
        <position position="287"/>
    </location>
</feature>
<dbReference type="InterPro" id="IPR015421">
    <property type="entry name" value="PyrdxlP-dep_Trfase_major"/>
</dbReference>
<name>A0ABU9U8S0_9SPIR</name>
<dbReference type="Proteomes" id="UP001466331">
    <property type="component" value="Unassembled WGS sequence"/>
</dbReference>
<reference evidence="8 9" key="1">
    <citation type="submission" date="2024-03" db="EMBL/GenBank/DDBJ databases">
        <title>Ignisphaera cupida sp. nov., a hyperthermophilic hydrolytic archaeon from a hot spring of Kamchatka, and proposal of Ignisphaeraceae fam. nov.</title>
        <authorList>
            <person name="Podosokorskaya O.A."/>
            <person name="Elcheninov A.G."/>
            <person name="Maltseva A.I."/>
            <person name="Zayulina K.S."/>
            <person name="Novikov A."/>
            <person name="Merkel A.Y."/>
        </authorList>
    </citation>
    <scope>NUCLEOTIDE SEQUENCE [LARGE SCALE GENOMIC DNA]</scope>
    <source>
        <strain evidence="8 9">38H-sp</strain>
    </source>
</reference>
<comment type="subcellular location">
    <subcellularLocation>
        <location evidence="6">Cytoplasm</location>
    </subcellularLocation>
</comment>
<evidence type="ECO:0000256" key="5">
    <source>
        <dbReference type="ARBA" id="ARBA00022898"/>
    </source>
</evidence>
<feature type="domain" description="Serine hydroxymethyltransferase-like" evidence="7">
    <location>
        <begin position="169"/>
        <end position="439"/>
    </location>
</feature>
<comment type="function">
    <text evidence="6">Catalyzes the reversible interconversion of serine and glycine with tetrahydrofolate (THF) serving as the one-carbon carrier. This reaction serves as the major source of one-carbon groups required for the biosynthesis of purines, thymidylate, methionine, and other important biomolecules. Also exhibits THF-independent aldolase activity toward beta-hydroxyamino acids, producing glycine and aldehydes, via a retro-aldol mechanism.</text>
</comment>
<protein>
    <recommendedName>
        <fullName evidence="6">Serine hydroxymethyltransferase</fullName>
        <shortName evidence="6">SHMT</shortName>
        <shortName evidence="6">Serine methylase</shortName>
        <ecNumber evidence="6">2.1.2.1</ecNumber>
    </recommendedName>
</protein>
<comment type="caution">
    <text evidence="8">The sequence shown here is derived from an EMBL/GenBank/DDBJ whole genome shotgun (WGS) entry which is preliminary data.</text>
</comment>
<dbReference type="InterPro" id="IPR001085">
    <property type="entry name" value="Ser_HO-MeTrfase"/>
</dbReference>
<feature type="domain" description="Serine hydroxymethyltransferase-like" evidence="7">
    <location>
        <begin position="33"/>
        <end position="134"/>
    </location>
</feature>
<dbReference type="InterPro" id="IPR015424">
    <property type="entry name" value="PyrdxlP-dep_Trfase"/>
</dbReference>
<dbReference type="HAMAP" id="MF_00051">
    <property type="entry name" value="SHMT"/>
    <property type="match status" value="1"/>
</dbReference>
<proteinExistence type="inferred from homology"/>
<keyword evidence="6" id="KW-0028">Amino-acid biosynthesis</keyword>